<dbReference type="Pfam" id="PF03279">
    <property type="entry name" value="Lip_A_acyltrans"/>
    <property type="match status" value="1"/>
</dbReference>
<dbReference type="PANTHER" id="PTHR30606:SF10">
    <property type="entry name" value="PHOSPHATIDYLINOSITOL MANNOSIDE ACYLTRANSFERASE"/>
    <property type="match status" value="1"/>
</dbReference>
<keyword evidence="4 8" id="KW-0808">Transferase</keyword>
<evidence type="ECO:0000256" key="3">
    <source>
        <dbReference type="ARBA" id="ARBA00022519"/>
    </source>
</evidence>
<sequence>MQFLVYLLIYPIIWLISKLPFPLLYLLSDGIYILLYRVIGYRKKAVRRNLAMALPHLSEAERLRIEKKSFQHLCDMFLEMIKTLSISRKTMETRFTFTNMDLFHAMEEKGKSIALMCGHYASYEWVISMNYYTRFKGFAIYKRIANPYFDRLVKKIRSRFKAYLITTKETKPTIEKNAREGILGLYGFASDQTPRWSETNLHWHHFMGIETPIHIGAESLAKQYDMNVLFLKVRKVKRGYYEGTFEILSDNVHEVPDYKLSEAFMAKVEAQILEQPEYYMWTHKRWKHKKRTA</sequence>
<dbReference type="EMBL" id="FQVQ01000015">
    <property type="protein sequence ID" value="SHF67408.1"/>
    <property type="molecule type" value="Genomic_DNA"/>
</dbReference>
<dbReference type="OrthoDB" id="9801955at2"/>
<comment type="subcellular location">
    <subcellularLocation>
        <location evidence="1">Cell inner membrane</location>
    </subcellularLocation>
</comment>
<keyword evidence="6" id="KW-0012">Acyltransferase</keyword>
<dbReference type="GO" id="GO:0005886">
    <property type="term" value="C:plasma membrane"/>
    <property type="evidence" value="ECO:0007669"/>
    <property type="project" value="UniProtKB-SubCell"/>
</dbReference>
<keyword evidence="9" id="KW-1185">Reference proteome</keyword>
<keyword evidence="7" id="KW-0812">Transmembrane</keyword>
<dbReference type="Proteomes" id="UP000184147">
    <property type="component" value="Unassembled WGS sequence"/>
</dbReference>
<evidence type="ECO:0000313" key="9">
    <source>
        <dbReference type="Proteomes" id="UP000184147"/>
    </source>
</evidence>
<dbReference type="RefSeq" id="WP_073364690.1">
    <property type="nucleotide sequence ID" value="NZ_FQVQ01000015.1"/>
</dbReference>
<accession>A0A1M5DK63</accession>
<evidence type="ECO:0000256" key="6">
    <source>
        <dbReference type="ARBA" id="ARBA00023315"/>
    </source>
</evidence>
<keyword evidence="3" id="KW-0997">Cell inner membrane</keyword>
<dbReference type="STRING" id="1124188.SAMN05444377_11562"/>
<keyword evidence="2" id="KW-1003">Cell membrane</keyword>
<evidence type="ECO:0000256" key="7">
    <source>
        <dbReference type="SAM" id="Phobius"/>
    </source>
</evidence>
<dbReference type="PANTHER" id="PTHR30606">
    <property type="entry name" value="LIPID A BIOSYNTHESIS LAUROYL ACYLTRANSFERASE"/>
    <property type="match status" value="1"/>
</dbReference>
<name>A0A1M5DK63_9FLAO</name>
<protein>
    <submittedName>
        <fullName evidence="8">KDO2-lipid IV(A) lauroyltransferase</fullName>
    </submittedName>
</protein>
<dbReference type="AlphaFoldDB" id="A0A1M5DK63"/>
<gene>
    <name evidence="8" type="ORF">SAMN05444377_11562</name>
</gene>
<keyword evidence="7" id="KW-1133">Transmembrane helix</keyword>
<dbReference type="GO" id="GO:0009247">
    <property type="term" value="P:glycolipid biosynthetic process"/>
    <property type="evidence" value="ECO:0007669"/>
    <property type="project" value="UniProtKB-ARBA"/>
</dbReference>
<keyword evidence="5 7" id="KW-0472">Membrane</keyword>
<proteinExistence type="predicted"/>
<dbReference type="CDD" id="cd07984">
    <property type="entry name" value="LPLAT_LABLAT-like"/>
    <property type="match status" value="1"/>
</dbReference>
<evidence type="ECO:0000256" key="4">
    <source>
        <dbReference type="ARBA" id="ARBA00022679"/>
    </source>
</evidence>
<dbReference type="PIRSF" id="PIRSF026649">
    <property type="entry name" value="MsbB"/>
    <property type="match status" value="1"/>
</dbReference>
<dbReference type="InterPro" id="IPR004960">
    <property type="entry name" value="LipA_acyltrans"/>
</dbReference>
<evidence type="ECO:0000256" key="5">
    <source>
        <dbReference type="ARBA" id="ARBA00023136"/>
    </source>
</evidence>
<organism evidence="8 9">
    <name type="scientific">Flavobacterium fontis</name>
    <dbReference type="NCBI Taxonomy" id="1124188"/>
    <lineage>
        <taxon>Bacteria</taxon>
        <taxon>Pseudomonadati</taxon>
        <taxon>Bacteroidota</taxon>
        <taxon>Flavobacteriia</taxon>
        <taxon>Flavobacteriales</taxon>
        <taxon>Flavobacteriaceae</taxon>
        <taxon>Flavobacterium</taxon>
    </lineage>
</organism>
<dbReference type="GO" id="GO:0016746">
    <property type="term" value="F:acyltransferase activity"/>
    <property type="evidence" value="ECO:0007669"/>
    <property type="project" value="UniProtKB-KW"/>
</dbReference>
<evidence type="ECO:0000256" key="1">
    <source>
        <dbReference type="ARBA" id="ARBA00004533"/>
    </source>
</evidence>
<feature type="transmembrane region" description="Helical" evidence="7">
    <location>
        <begin position="12"/>
        <end position="39"/>
    </location>
</feature>
<evidence type="ECO:0000313" key="8">
    <source>
        <dbReference type="EMBL" id="SHF67408.1"/>
    </source>
</evidence>
<evidence type="ECO:0000256" key="2">
    <source>
        <dbReference type="ARBA" id="ARBA00022475"/>
    </source>
</evidence>
<reference evidence="8 9" key="1">
    <citation type="submission" date="2016-11" db="EMBL/GenBank/DDBJ databases">
        <authorList>
            <person name="Jaros S."/>
            <person name="Januszkiewicz K."/>
            <person name="Wedrychowicz H."/>
        </authorList>
    </citation>
    <scope>NUCLEOTIDE SEQUENCE [LARGE SCALE GENOMIC DNA]</scope>
    <source>
        <strain evidence="8 9">DSM 25660</strain>
    </source>
</reference>